<organism evidence="5 6">
    <name type="scientific">Rhizoclosmatium globosum</name>
    <dbReference type="NCBI Taxonomy" id="329046"/>
    <lineage>
        <taxon>Eukaryota</taxon>
        <taxon>Fungi</taxon>
        <taxon>Fungi incertae sedis</taxon>
        <taxon>Chytridiomycota</taxon>
        <taxon>Chytridiomycota incertae sedis</taxon>
        <taxon>Chytridiomycetes</taxon>
        <taxon>Chytridiales</taxon>
        <taxon>Chytriomycetaceae</taxon>
        <taxon>Rhizoclosmatium</taxon>
    </lineage>
</organism>
<evidence type="ECO:0000256" key="1">
    <source>
        <dbReference type="ARBA" id="ARBA00022737"/>
    </source>
</evidence>
<dbReference type="GO" id="GO:0005509">
    <property type="term" value="F:calcium ion binding"/>
    <property type="evidence" value="ECO:0007669"/>
    <property type="project" value="InterPro"/>
</dbReference>
<dbReference type="InterPro" id="IPR011992">
    <property type="entry name" value="EF-hand-dom_pair"/>
</dbReference>
<name>A0A1Y2CQM6_9FUNG</name>
<dbReference type="PROSITE" id="PS50222">
    <property type="entry name" value="EF_HAND_2"/>
    <property type="match status" value="4"/>
</dbReference>
<dbReference type="Proteomes" id="UP000193642">
    <property type="component" value="Unassembled WGS sequence"/>
</dbReference>
<proteinExistence type="predicted"/>
<dbReference type="Gene3D" id="1.10.238.10">
    <property type="entry name" value="EF-hand"/>
    <property type="match status" value="2"/>
</dbReference>
<dbReference type="FunFam" id="1.10.238.10:FF:000178">
    <property type="entry name" value="Calmodulin-2 A"/>
    <property type="match status" value="1"/>
</dbReference>
<dbReference type="InterPro" id="IPR050145">
    <property type="entry name" value="Centrin_CML-like"/>
</dbReference>
<dbReference type="Pfam" id="PF13499">
    <property type="entry name" value="EF-hand_7"/>
    <property type="match status" value="2"/>
</dbReference>
<dbReference type="PROSITE" id="PS00018">
    <property type="entry name" value="EF_HAND_1"/>
    <property type="match status" value="4"/>
</dbReference>
<comment type="caution">
    <text evidence="5">The sequence shown here is derived from an EMBL/GenBank/DDBJ whole genome shotgun (WGS) entry which is preliminary data.</text>
</comment>
<reference evidence="5 6" key="1">
    <citation type="submission" date="2016-07" db="EMBL/GenBank/DDBJ databases">
        <title>Pervasive Adenine N6-methylation of Active Genes in Fungi.</title>
        <authorList>
            <consortium name="DOE Joint Genome Institute"/>
            <person name="Mondo S.J."/>
            <person name="Dannebaum R.O."/>
            <person name="Kuo R.C."/>
            <person name="Labutti K."/>
            <person name="Haridas S."/>
            <person name="Kuo A."/>
            <person name="Salamov A."/>
            <person name="Ahrendt S.R."/>
            <person name="Lipzen A."/>
            <person name="Sullivan W."/>
            <person name="Andreopoulos W.B."/>
            <person name="Clum A."/>
            <person name="Lindquist E."/>
            <person name="Daum C."/>
            <person name="Ramamoorthy G.K."/>
            <person name="Gryganskyi A."/>
            <person name="Culley D."/>
            <person name="Magnuson J.K."/>
            <person name="James T.Y."/>
            <person name="O'Malley M.A."/>
            <person name="Stajich J.E."/>
            <person name="Spatafora J.W."/>
            <person name="Visel A."/>
            <person name="Grigoriev I.V."/>
        </authorList>
    </citation>
    <scope>NUCLEOTIDE SEQUENCE [LARGE SCALE GENOMIC DNA]</scope>
    <source>
        <strain evidence="5 6">JEL800</strain>
    </source>
</reference>
<dbReference type="EMBL" id="MCGO01000011">
    <property type="protein sequence ID" value="ORY48655.1"/>
    <property type="molecule type" value="Genomic_DNA"/>
</dbReference>
<dbReference type="InterPro" id="IPR002048">
    <property type="entry name" value="EF_hand_dom"/>
</dbReference>
<feature type="domain" description="EF-hand" evidence="4">
    <location>
        <begin position="118"/>
        <end position="153"/>
    </location>
</feature>
<dbReference type="STRING" id="329046.A0A1Y2CQM6"/>
<accession>A0A1Y2CQM6</accession>
<evidence type="ECO:0000256" key="3">
    <source>
        <dbReference type="SAM" id="MobiDB-lite"/>
    </source>
</evidence>
<keyword evidence="2" id="KW-0106">Calcium</keyword>
<sequence length="202" mass="23086">MEAVRSVFARYDTDKSGSINASEFKALCYDMGYFLSEEEVQMDLKMLDLDGSGAITYDEFIKWWRRDDRFQILQVSKEEMDRLSAYMALFKKYDSDQSGCIDVREFKNLFIDLTKRKLLNKSLMSAMRDLDQNHDGKVSFNEFVVWSLRNEPPSRMPSTMALASIASEPDKPISRRGTSVKKDAPLSPSRATSASRRGTAAQ</sequence>
<dbReference type="PANTHER" id="PTHR23050">
    <property type="entry name" value="CALCIUM BINDING PROTEIN"/>
    <property type="match status" value="1"/>
</dbReference>
<dbReference type="InterPro" id="IPR018247">
    <property type="entry name" value="EF_Hand_1_Ca_BS"/>
</dbReference>
<dbReference type="OrthoDB" id="26525at2759"/>
<gene>
    <name evidence="5" type="ORF">BCR33DRAFT_848025</name>
</gene>
<feature type="region of interest" description="Disordered" evidence="3">
    <location>
        <begin position="161"/>
        <end position="202"/>
    </location>
</feature>
<keyword evidence="1" id="KW-0677">Repeat</keyword>
<feature type="domain" description="EF-hand" evidence="4">
    <location>
        <begin position="81"/>
        <end position="116"/>
    </location>
</feature>
<evidence type="ECO:0000256" key="2">
    <source>
        <dbReference type="ARBA" id="ARBA00022837"/>
    </source>
</evidence>
<dbReference type="GO" id="GO:0043226">
    <property type="term" value="C:organelle"/>
    <property type="evidence" value="ECO:0007669"/>
    <property type="project" value="UniProtKB-ARBA"/>
</dbReference>
<feature type="compositionally biased region" description="Low complexity" evidence="3">
    <location>
        <begin position="185"/>
        <end position="202"/>
    </location>
</feature>
<evidence type="ECO:0000313" key="6">
    <source>
        <dbReference type="Proteomes" id="UP000193642"/>
    </source>
</evidence>
<dbReference type="AlphaFoldDB" id="A0A1Y2CQM6"/>
<evidence type="ECO:0000313" key="5">
    <source>
        <dbReference type="EMBL" id="ORY48655.1"/>
    </source>
</evidence>
<evidence type="ECO:0000259" key="4">
    <source>
        <dbReference type="PROSITE" id="PS50222"/>
    </source>
</evidence>
<feature type="domain" description="EF-hand" evidence="4">
    <location>
        <begin position="35"/>
        <end position="70"/>
    </location>
</feature>
<keyword evidence="6" id="KW-1185">Reference proteome</keyword>
<dbReference type="SMART" id="SM00054">
    <property type="entry name" value="EFh"/>
    <property type="match status" value="4"/>
</dbReference>
<feature type="domain" description="EF-hand" evidence="4">
    <location>
        <begin position="1"/>
        <end position="34"/>
    </location>
</feature>
<protein>
    <submittedName>
        <fullName evidence="5">EF-hand</fullName>
    </submittedName>
</protein>
<dbReference type="SUPFAM" id="SSF47473">
    <property type="entry name" value="EF-hand"/>
    <property type="match status" value="1"/>
</dbReference>